<dbReference type="OrthoDB" id="7226437at2"/>
<protein>
    <recommendedName>
        <fullName evidence="1">X-Tfes XVIPCD domain-containing protein</fullName>
    </recommendedName>
</protein>
<gene>
    <name evidence="2" type="ORF">EKH79_01650</name>
</gene>
<dbReference type="EMBL" id="RYZR01000002">
    <property type="protein sequence ID" value="RUL66556.1"/>
    <property type="molecule type" value="Genomic_DNA"/>
</dbReference>
<dbReference type="SUPFAM" id="SSF53474">
    <property type="entry name" value="alpha/beta-Hydrolases"/>
    <property type="match status" value="1"/>
</dbReference>
<keyword evidence="3" id="KW-1185">Reference proteome</keyword>
<organism evidence="2 3">
    <name type="scientific">Dyella dinghuensis</name>
    <dbReference type="NCBI Taxonomy" id="1920169"/>
    <lineage>
        <taxon>Bacteria</taxon>
        <taxon>Pseudomonadati</taxon>
        <taxon>Pseudomonadota</taxon>
        <taxon>Gammaproteobacteria</taxon>
        <taxon>Lysobacterales</taxon>
        <taxon>Rhodanobacteraceae</taxon>
        <taxon>Dyella</taxon>
    </lineage>
</organism>
<dbReference type="AlphaFoldDB" id="A0A3S0S5N3"/>
<evidence type="ECO:0000313" key="3">
    <source>
        <dbReference type="Proteomes" id="UP000267077"/>
    </source>
</evidence>
<dbReference type="Gene3D" id="3.40.50.1820">
    <property type="entry name" value="alpha/beta hydrolase"/>
    <property type="match status" value="1"/>
</dbReference>
<comment type="caution">
    <text evidence="2">The sequence shown here is derived from an EMBL/GenBank/DDBJ whole genome shotgun (WGS) entry which is preliminary data.</text>
</comment>
<feature type="domain" description="X-Tfes XVIPCD" evidence="1">
    <location>
        <begin position="441"/>
        <end position="540"/>
    </location>
</feature>
<dbReference type="InterPro" id="IPR046519">
    <property type="entry name" value="X-Tfes_XVIPCD"/>
</dbReference>
<proteinExistence type="predicted"/>
<dbReference type="Proteomes" id="UP000267077">
    <property type="component" value="Unassembled WGS sequence"/>
</dbReference>
<dbReference type="RefSeq" id="WP_126672054.1">
    <property type="nucleotide sequence ID" value="NZ_RYZR01000002.1"/>
</dbReference>
<evidence type="ECO:0000259" key="1">
    <source>
        <dbReference type="Pfam" id="PF20410"/>
    </source>
</evidence>
<dbReference type="Pfam" id="PF20410">
    <property type="entry name" value="X-Tfes_XVIPCD"/>
    <property type="match status" value="1"/>
</dbReference>
<reference evidence="2 3" key="1">
    <citation type="submission" date="2018-12" db="EMBL/GenBank/DDBJ databases">
        <title>Dyella dinghuensis sp. nov. DHOA06 and Dyella choica sp. nov. 4M-K27, isolated from forest soil.</title>
        <authorList>
            <person name="Qiu L.-H."/>
            <person name="Gao Z.-H."/>
        </authorList>
    </citation>
    <scope>NUCLEOTIDE SEQUENCE [LARGE SCALE GENOMIC DNA]</scope>
    <source>
        <strain evidence="2 3">DHOA06</strain>
    </source>
</reference>
<evidence type="ECO:0000313" key="2">
    <source>
        <dbReference type="EMBL" id="RUL66556.1"/>
    </source>
</evidence>
<name>A0A3S0S5N3_9GAMM</name>
<sequence length="571" mass="62221">MTITARDYAALDKDSYKTHELRDKVSFNGVIYEVIGYRNNPITGYRGTAYQRLDTHEVAVANRGTEPHDEGKWQDIITDAGMVIAGFNAQMLDARAFAHEVQDVVAKDAAKYGYPIPPITLTGHSLGGAITEILAHEMHWHGVTFNGYGAADLGYHIPEGGDQVTNYVRATDMVSAASHHFGKVVVLATPGDIARLRAAGYDDNVTASDLRDPVGAKSFAAHSIDNLAPDNPGLTPSDLSPENEARARAHSKAIGLFREDMQALRSNTLSLPWELRQKQQTAIKLASDTASAALHGDVEKASKIEELAGHRAAVNVQHVFDTTANTTLLSVKAIDRVGEWVATPLRQAAGEVYDSLDRMGRALGSDAAANAGRQVAHDVSQAFDQTRDAVSHDAAQSFHAIQDMAHQAAQSASYTIDTARDQLSQTRETLNHTSHVPVRLDDAAHPDYPLYLQARDGVYKLDAAQHRTPDQRSHQLAATLTVAARERGLDRIDGVYLNMDASRVVGYQEGKTHSFDGFVGVPTVEALNTPIEQSSNAWEQTMQQRHLQQAPVQHVVQQQELAKQATQGFAR</sequence>
<dbReference type="InterPro" id="IPR029058">
    <property type="entry name" value="AB_hydrolase_fold"/>
</dbReference>
<accession>A0A3S0S5N3</accession>